<proteinExistence type="predicted"/>
<comment type="caution">
    <text evidence="1">The sequence shown here is derived from an EMBL/GenBank/DDBJ whole genome shotgun (WGS) entry which is preliminary data.</text>
</comment>
<name>A0A2S9YW01_9BACT</name>
<organism evidence="1 2">
    <name type="scientific">Enhygromyxa salina</name>
    <dbReference type="NCBI Taxonomy" id="215803"/>
    <lineage>
        <taxon>Bacteria</taxon>
        <taxon>Pseudomonadati</taxon>
        <taxon>Myxococcota</taxon>
        <taxon>Polyangia</taxon>
        <taxon>Nannocystales</taxon>
        <taxon>Nannocystaceae</taxon>
        <taxon>Enhygromyxa</taxon>
    </lineage>
</organism>
<evidence type="ECO:0000313" key="2">
    <source>
        <dbReference type="Proteomes" id="UP000238823"/>
    </source>
</evidence>
<accession>A0A2S9YW01</accession>
<dbReference type="EMBL" id="PVNL01000029">
    <property type="protein sequence ID" value="PRQ09266.1"/>
    <property type="molecule type" value="Genomic_DNA"/>
</dbReference>
<protein>
    <recommendedName>
        <fullName evidence="3">PpiC domain-containing protein</fullName>
    </recommendedName>
</protein>
<gene>
    <name evidence="1" type="ORF">ENSA7_09570</name>
</gene>
<dbReference type="Proteomes" id="UP000238823">
    <property type="component" value="Unassembled WGS sequence"/>
</dbReference>
<dbReference type="AlphaFoldDB" id="A0A2S9YW01"/>
<evidence type="ECO:0000313" key="1">
    <source>
        <dbReference type="EMBL" id="PRQ09266.1"/>
    </source>
</evidence>
<reference evidence="1 2" key="1">
    <citation type="submission" date="2018-03" db="EMBL/GenBank/DDBJ databases">
        <title>Draft Genome Sequences of the Obligatory Marine Myxobacteria Enhygromyxa salina SWB007.</title>
        <authorList>
            <person name="Poehlein A."/>
            <person name="Moghaddam J.A."/>
            <person name="Harms H."/>
            <person name="Alanjari M."/>
            <person name="Koenig G.M."/>
            <person name="Daniel R."/>
            <person name="Schaeberle T.F."/>
        </authorList>
    </citation>
    <scope>NUCLEOTIDE SEQUENCE [LARGE SCALE GENOMIC DNA]</scope>
    <source>
        <strain evidence="1 2">SWB007</strain>
    </source>
</reference>
<sequence length="313" mass="34225">MVAQVSGEGQTLALERAVVEHLARRDDISEAEAQARALSTLRLVAARRVELGARDQPPEHPDELDPARREQLERAALVRVWLDEVFEPSHRAADIPQRVIDQNMADPSRTRRLFHPELWFVCQVLMVPTQPADGTFVKPPSEGEAAQQWLAAANAAFAPLVARVHRVEPELVTEDGCAVLGRIVGTSEVTFAGPEQAPDASMIVRFERFAFAPSDPGNFDPQWVEAVTAGAAGPGVVGPFATGFGLHLVVVTNIEPAAFADGSLPEAQLRAAREAHLRGEIEHAWQADQLQQTLAKIRDRRVVRLSPELERGP</sequence>
<evidence type="ECO:0008006" key="3">
    <source>
        <dbReference type="Google" id="ProtNLM"/>
    </source>
</evidence>